<feature type="compositionally biased region" description="Low complexity" evidence="1">
    <location>
        <begin position="218"/>
        <end position="235"/>
    </location>
</feature>
<dbReference type="OrthoDB" id="5599613at2759"/>
<feature type="region of interest" description="Disordered" evidence="1">
    <location>
        <begin position="496"/>
        <end position="677"/>
    </location>
</feature>
<feature type="region of interest" description="Disordered" evidence="1">
    <location>
        <begin position="1"/>
        <end position="464"/>
    </location>
</feature>
<dbReference type="InParanoid" id="W4K5E1"/>
<dbReference type="KEGG" id="hir:HETIRDRAFT_452475"/>
<accession>W4K5E1</accession>
<protein>
    <submittedName>
        <fullName evidence="2">Uncharacterized protein</fullName>
    </submittedName>
</protein>
<evidence type="ECO:0000313" key="2">
    <source>
        <dbReference type="EMBL" id="ETW81027.1"/>
    </source>
</evidence>
<dbReference type="eggNOG" id="ENOG502SG96">
    <property type="taxonomic scope" value="Eukaryota"/>
</dbReference>
<name>W4K5E1_HETIT</name>
<feature type="compositionally biased region" description="Low complexity" evidence="1">
    <location>
        <begin position="323"/>
        <end position="338"/>
    </location>
</feature>
<feature type="compositionally biased region" description="Low complexity" evidence="1">
    <location>
        <begin position="568"/>
        <end position="582"/>
    </location>
</feature>
<feature type="compositionally biased region" description="Low complexity" evidence="1">
    <location>
        <begin position="447"/>
        <end position="457"/>
    </location>
</feature>
<evidence type="ECO:0000256" key="1">
    <source>
        <dbReference type="SAM" id="MobiDB-lite"/>
    </source>
</evidence>
<dbReference type="EMBL" id="KI925459">
    <property type="protein sequence ID" value="ETW81027.1"/>
    <property type="molecule type" value="Genomic_DNA"/>
</dbReference>
<sequence>MAPPASQSARKKQPPQTPSRVITDYFSRSSIPPDSDNPQSSPPAPQHQIRAHPRPSRRAREASANNIPAPASKRRVPPGRAVTPPRAQASSHMPKDNLSPVRAPAPRVDGVEHRSPRKGTHVRVLAAQSTFAPPQPFDVPARLTRASLLKGPIASASAPSRPELSQTRDGSPRRPQMITLSKRKRDEDEDEDEGVPAVLPASSPLSSSPPALPPSSPRLPSSALPTPTTPNAPTIPILPPSPTPDRRSSRKRPRLSPPTPSPRKLSPHLHTAADAPPPNHNDGADDDDELVPSSQSDEHELCLPKDLRRDPRAVHETIESWRRTSAAPSASSPARLPALDFSPTTMDVDGPASPMPLAFELSVAQAGSELDPRSSSLSPPSSPAPSPSRGASLPHPSSAEVSALLRTAPLPPSSYTTPSPLPHTLLLSPAPAPVPAPPSPSPPPPTAALRPTTPVPLDSKAKTAQIIAQLRADATRAAHTAPSPDATRTALAALDAASLSSDSSASDDELFVRRTNIPKSPSKQAASRATARSRAQRAPSSPLTTPRSPSLSPSPDPSGAPARKQNTRRGPAPAASSPSKPARPTRARRAPPAPADAYDNNNAKGKRKGKQGADPLEALLREKRSLDRAGRGMDALRRAEVADLGGARGGLGSEDEDEDNEGVVGGLKEDDDEERVLRDEEAAARAARRGEAMRVGGWAEGARRDDGGGGADGEEEFDVEEVVAAEERERLLGEKEGKAVGSILDADRIGGAKRARVVGVQVWGVDGEEEMEMEMEGEEGEGVAEEWPEWLLEEAGEGERPRMVEMLSAAVARRDAARIKFMFDAGLLHTLDLSTYPSILAWTCKLALSTRSTPLCQSAFHFLRHSSAPRPEAAASLTHLIVDTLRRLGMQPALLRYISSDTAPDAPNVSRSRRVRDADRAEVLYRLVVLVTAFARNGWLRAEDVPAAAMALLLVGADRAASHASRRDVIVALQAVCARLPAELPDDDDGPPTTLESALAARVLEYAAAEHVGTQALLLSLFAGMSSHATHAYSRPSPSSPPSSPPPPPPPRTPPHAQDPYTALPSLDPLVDALSDTRGPFEAGEATDYDELGARVAVLGVALTGVDGYVAQELARQRETRFAALEEDGAEAGAGTGTGMGMGREPAPLELVKNRLDVLHARIVDTRAAHLDRSQTKGALQRLAMRVHYQRDAILKGGPRKLMDYWT</sequence>
<organism evidence="2 3">
    <name type="scientific">Heterobasidion irregulare (strain TC 32-1)</name>
    <dbReference type="NCBI Taxonomy" id="747525"/>
    <lineage>
        <taxon>Eukaryota</taxon>
        <taxon>Fungi</taxon>
        <taxon>Dikarya</taxon>
        <taxon>Basidiomycota</taxon>
        <taxon>Agaricomycotina</taxon>
        <taxon>Agaricomycetes</taxon>
        <taxon>Russulales</taxon>
        <taxon>Bondarzewiaceae</taxon>
        <taxon>Heterobasidion</taxon>
        <taxon>Heterobasidion annosum species complex</taxon>
    </lineage>
</organism>
<reference evidence="2 3" key="1">
    <citation type="journal article" date="2012" name="New Phytol.">
        <title>Insight into trade-off between wood decay and parasitism from the genome of a fungal forest pathogen.</title>
        <authorList>
            <person name="Olson A."/>
            <person name="Aerts A."/>
            <person name="Asiegbu F."/>
            <person name="Belbahri L."/>
            <person name="Bouzid O."/>
            <person name="Broberg A."/>
            <person name="Canback B."/>
            <person name="Coutinho P.M."/>
            <person name="Cullen D."/>
            <person name="Dalman K."/>
            <person name="Deflorio G."/>
            <person name="van Diepen L.T."/>
            <person name="Dunand C."/>
            <person name="Duplessis S."/>
            <person name="Durling M."/>
            <person name="Gonthier P."/>
            <person name="Grimwood J."/>
            <person name="Fossdal C.G."/>
            <person name="Hansson D."/>
            <person name="Henrissat B."/>
            <person name="Hietala A."/>
            <person name="Himmelstrand K."/>
            <person name="Hoffmeister D."/>
            <person name="Hogberg N."/>
            <person name="James T.Y."/>
            <person name="Karlsson M."/>
            <person name="Kohler A."/>
            <person name="Kues U."/>
            <person name="Lee Y.H."/>
            <person name="Lin Y.C."/>
            <person name="Lind M."/>
            <person name="Lindquist E."/>
            <person name="Lombard V."/>
            <person name="Lucas S."/>
            <person name="Lunden K."/>
            <person name="Morin E."/>
            <person name="Murat C."/>
            <person name="Park J."/>
            <person name="Raffaello T."/>
            <person name="Rouze P."/>
            <person name="Salamov A."/>
            <person name="Schmutz J."/>
            <person name="Solheim H."/>
            <person name="Stahlberg J."/>
            <person name="Velez H."/>
            <person name="de Vries R.P."/>
            <person name="Wiebenga A."/>
            <person name="Woodward S."/>
            <person name="Yakovlev I."/>
            <person name="Garbelotto M."/>
            <person name="Martin F."/>
            <person name="Grigoriev I.V."/>
            <person name="Stenlid J."/>
        </authorList>
    </citation>
    <scope>NUCLEOTIDE SEQUENCE [LARGE SCALE GENOMIC DNA]</scope>
    <source>
        <strain evidence="2 3">TC 32-1</strain>
    </source>
</reference>
<feature type="compositionally biased region" description="Pro residues" evidence="1">
    <location>
        <begin position="1038"/>
        <end position="1054"/>
    </location>
</feature>
<feature type="compositionally biased region" description="Basic and acidic residues" evidence="1">
    <location>
        <begin position="296"/>
        <end position="322"/>
    </location>
</feature>
<feature type="compositionally biased region" description="Low complexity" evidence="1">
    <location>
        <begin position="524"/>
        <end position="551"/>
    </location>
</feature>
<feature type="region of interest" description="Disordered" evidence="1">
    <location>
        <begin position="1030"/>
        <end position="1085"/>
    </location>
</feature>
<dbReference type="GeneID" id="20676258"/>
<keyword evidence="3" id="KW-1185">Reference proteome</keyword>
<dbReference type="Proteomes" id="UP000030671">
    <property type="component" value="Unassembled WGS sequence"/>
</dbReference>
<dbReference type="AlphaFoldDB" id="W4K5E1"/>
<gene>
    <name evidence="2" type="ORF">HETIRDRAFT_452475</name>
</gene>
<feature type="compositionally biased region" description="Low complexity" evidence="1">
    <location>
        <begin position="29"/>
        <end position="39"/>
    </location>
</feature>
<proteinExistence type="predicted"/>
<dbReference type="HOGENOM" id="CLU_009595_0_0_1"/>
<dbReference type="RefSeq" id="XP_009547707.1">
    <property type="nucleotide sequence ID" value="XM_009549412.1"/>
</dbReference>
<feature type="compositionally biased region" description="Low complexity" evidence="1">
    <location>
        <begin position="413"/>
        <end position="429"/>
    </location>
</feature>
<feature type="compositionally biased region" description="Pro residues" evidence="1">
    <location>
        <begin position="430"/>
        <end position="446"/>
    </location>
</feature>
<feature type="compositionally biased region" description="Basic and acidic residues" evidence="1">
    <location>
        <begin position="619"/>
        <end position="641"/>
    </location>
</feature>
<feature type="compositionally biased region" description="Low complexity" evidence="1">
    <location>
        <begin position="196"/>
        <end position="209"/>
    </location>
</feature>
<evidence type="ECO:0000313" key="3">
    <source>
        <dbReference type="Proteomes" id="UP000030671"/>
    </source>
</evidence>